<name>L8HA83_ACACF</name>
<dbReference type="InterPro" id="IPR035903">
    <property type="entry name" value="HesB-like_dom_sf"/>
</dbReference>
<dbReference type="GO" id="GO:0016226">
    <property type="term" value="P:iron-sulfur cluster assembly"/>
    <property type="evidence" value="ECO:0007669"/>
    <property type="project" value="InterPro"/>
</dbReference>
<dbReference type="STRING" id="1257118.L8HA83"/>
<evidence type="ECO:0000256" key="1">
    <source>
        <dbReference type="ARBA" id="ARBA00006718"/>
    </source>
</evidence>
<reference evidence="3 4" key="1">
    <citation type="journal article" date="2013" name="Genome Biol.">
        <title>Genome of Acanthamoeba castellanii highlights extensive lateral gene transfer and early evolution of tyrosine kinase signaling.</title>
        <authorList>
            <person name="Clarke M."/>
            <person name="Lohan A.J."/>
            <person name="Liu B."/>
            <person name="Lagkouvardos I."/>
            <person name="Roy S."/>
            <person name="Zafar N."/>
            <person name="Bertelli C."/>
            <person name="Schilde C."/>
            <person name="Kianianmomeni A."/>
            <person name="Burglin T.R."/>
            <person name="Frech C."/>
            <person name="Turcotte B."/>
            <person name="Kopec K.O."/>
            <person name="Synnott J.M."/>
            <person name="Choo C."/>
            <person name="Paponov I."/>
            <person name="Finkler A."/>
            <person name="Soon Heng Tan C."/>
            <person name="Hutchins A.P."/>
            <person name="Weinmeier T."/>
            <person name="Rattei T."/>
            <person name="Chu J.S."/>
            <person name="Gimenez G."/>
            <person name="Irimia M."/>
            <person name="Rigden D.J."/>
            <person name="Fitzpatrick D.A."/>
            <person name="Lorenzo-Morales J."/>
            <person name="Bateman A."/>
            <person name="Chiu C.H."/>
            <person name="Tang P."/>
            <person name="Hegemann P."/>
            <person name="Fromm H."/>
            <person name="Raoult D."/>
            <person name="Greub G."/>
            <person name="Miranda-Saavedra D."/>
            <person name="Chen N."/>
            <person name="Nash P."/>
            <person name="Ginger M.L."/>
            <person name="Horn M."/>
            <person name="Schaap P."/>
            <person name="Caler L."/>
            <person name="Loftus B."/>
        </authorList>
    </citation>
    <scope>NUCLEOTIDE SEQUENCE [LARGE SCALE GENOMIC DNA]</scope>
    <source>
        <strain evidence="3 4">Neff</strain>
    </source>
</reference>
<evidence type="ECO:0000313" key="4">
    <source>
        <dbReference type="Proteomes" id="UP000011083"/>
    </source>
</evidence>
<feature type="domain" description="Core" evidence="2">
    <location>
        <begin position="24"/>
        <end position="125"/>
    </location>
</feature>
<dbReference type="InterPro" id="IPR017870">
    <property type="entry name" value="FeS_cluster_insertion_CS"/>
</dbReference>
<keyword evidence="4" id="KW-1185">Reference proteome</keyword>
<dbReference type="PANTHER" id="PTHR10072">
    <property type="entry name" value="IRON-SULFUR CLUSTER ASSEMBLY PROTEIN"/>
    <property type="match status" value="1"/>
</dbReference>
<gene>
    <name evidence="3" type="ORF">ACA1_158800</name>
</gene>
<sequence length="129" mass="13863">MSVAGTVRVVRKPLTSRFAAKAPITLTPAAVSRLHSLMGGSKDKYEGIRLDVKSRGCGGNSFTLDYAEKKERTDEVVEADGVKVFVGSKALLHVIGTEMDYVEDDLQSGFVFNNPQAKSTCGCGESFTL</sequence>
<dbReference type="Gene3D" id="2.60.300.12">
    <property type="entry name" value="HesB-like domain"/>
    <property type="match status" value="1"/>
</dbReference>
<dbReference type="GO" id="GO:0051537">
    <property type="term" value="F:2 iron, 2 sulfur cluster binding"/>
    <property type="evidence" value="ECO:0007669"/>
    <property type="project" value="TreeGrafter"/>
</dbReference>
<dbReference type="AlphaFoldDB" id="L8HA83"/>
<dbReference type="RefSeq" id="XP_004348543.1">
    <property type="nucleotide sequence ID" value="XM_004348493.1"/>
</dbReference>
<dbReference type="Pfam" id="PF01521">
    <property type="entry name" value="Fe-S_biosyn"/>
    <property type="match status" value="1"/>
</dbReference>
<evidence type="ECO:0000313" key="3">
    <source>
        <dbReference type="EMBL" id="ELR22085.1"/>
    </source>
</evidence>
<dbReference type="InterPro" id="IPR000361">
    <property type="entry name" value="ATAP_core_dom"/>
</dbReference>
<organism evidence="3 4">
    <name type="scientific">Acanthamoeba castellanii (strain ATCC 30010 / Neff)</name>
    <dbReference type="NCBI Taxonomy" id="1257118"/>
    <lineage>
        <taxon>Eukaryota</taxon>
        <taxon>Amoebozoa</taxon>
        <taxon>Discosea</taxon>
        <taxon>Longamoebia</taxon>
        <taxon>Centramoebida</taxon>
        <taxon>Acanthamoebidae</taxon>
        <taxon>Acanthamoeba</taxon>
    </lineage>
</organism>
<dbReference type="GeneID" id="14923008"/>
<proteinExistence type="inferred from homology"/>
<dbReference type="NCBIfam" id="TIGR00049">
    <property type="entry name" value="iron-sulfur cluster assembly accessory protein"/>
    <property type="match status" value="1"/>
</dbReference>
<dbReference type="OMA" id="LYIYGMQ"/>
<dbReference type="GO" id="GO:0005739">
    <property type="term" value="C:mitochondrion"/>
    <property type="evidence" value="ECO:0007669"/>
    <property type="project" value="TreeGrafter"/>
</dbReference>
<protein>
    <submittedName>
        <fullName evidence="3">Iron sulfur assembly protein 1, putative</fullName>
    </submittedName>
</protein>
<dbReference type="EMBL" id="KB007890">
    <property type="protein sequence ID" value="ELR22085.1"/>
    <property type="molecule type" value="Genomic_DNA"/>
</dbReference>
<dbReference type="InterPro" id="IPR016092">
    <property type="entry name" value="ATAP"/>
</dbReference>
<dbReference type="PROSITE" id="PS01152">
    <property type="entry name" value="HESB"/>
    <property type="match status" value="1"/>
</dbReference>
<dbReference type="InterPro" id="IPR050322">
    <property type="entry name" value="Fe-S_cluster_asmbl/transfer"/>
</dbReference>
<dbReference type="OrthoDB" id="333486at2759"/>
<comment type="similarity">
    <text evidence="1">Belongs to the HesB/IscA family.</text>
</comment>
<dbReference type="KEGG" id="acan:ACA1_158800"/>
<dbReference type="FunFam" id="2.60.300.12:FF:000001">
    <property type="entry name" value="Iron-binding protein IscA"/>
    <property type="match status" value="1"/>
</dbReference>
<dbReference type="VEuPathDB" id="AmoebaDB:ACA1_158800"/>
<dbReference type="SUPFAM" id="SSF89360">
    <property type="entry name" value="HesB-like domain"/>
    <property type="match status" value="1"/>
</dbReference>
<dbReference type="Proteomes" id="UP000011083">
    <property type="component" value="Unassembled WGS sequence"/>
</dbReference>
<dbReference type="PANTHER" id="PTHR10072:SF41">
    <property type="entry name" value="IRON-SULFUR CLUSTER ASSEMBLY 1 HOMOLOG, MITOCHONDRIAL"/>
    <property type="match status" value="1"/>
</dbReference>
<evidence type="ECO:0000259" key="2">
    <source>
        <dbReference type="Pfam" id="PF01521"/>
    </source>
</evidence>
<accession>L8HA83</accession>